<comment type="similarity">
    <text evidence="6">Belongs to the class-II pyridoxal-phosphate-dependent aminotransferase family. Histidinol-phosphate aminotransferase subfamily.</text>
</comment>
<evidence type="ECO:0000313" key="9">
    <source>
        <dbReference type="Proteomes" id="UP001500051"/>
    </source>
</evidence>
<dbReference type="InterPro" id="IPR015424">
    <property type="entry name" value="PyrdxlP-dep_Trfase"/>
</dbReference>
<evidence type="ECO:0000256" key="4">
    <source>
        <dbReference type="ARBA" id="ARBA00022679"/>
    </source>
</evidence>
<evidence type="ECO:0000256" key="3">
    <source>
        <dbReference type="ARBA" id="ARBA00022576"/>
    </source>
</evidence>
<keyword evidence="6" id="KW-0028">Amino-acid biosynthesis</keyword>
<dbReference type="HAMAP" id="MF_01023">
    <property type="entry name" value="HisC_aminotrans_2"/>
    <property type="match status" value="1"/>
</dbReference>
<comment type="caution">
    <text evidence="8">The sequence shown here is derived from an EMBL/GenBank/DDBJ whole genome shotgun (WGS) entry which is preliminary data.</text>
</comment>
<dbReference type="SUPFAM" id="SSF53383">
    <property type="entry name" value="PLP-dependent transferases"/>
    <property type="match status" value="1"/>
</dbReference>
<keyword evidence="6" id="KW-0368">Histidine biosynthesis</keyword>
<dbReference type="Gene3D" id="3.40.640.10">
    <property type="entry name" value="Type I PLP-dependent aspartate aminotransferase-like (Major domain)"/>
    <property type="match status" value="1"/>
</dbReference>
<feature type="domain" description="Aminotransferase class I/classII large" evidence="7">
    <location>
        <begin position="31"/>
        <end position="356"/>
    </location>
</feature>
<protein>
    <recommendedName>
        <fullName evidence="6">Histidinol-phosphate aminotransferase</fullName>
        <ecNumber evidence="6">2.6.1.9</ecNumber>
    </recommendedName>
    <alternativeName>
        <fullName evidence="6">Imidazole acetol-phosphate transaminase</fullName>
    </alternativeName>
</protein>
<keyword evidence="3 6" id="KW-0032">Aminotransferase</keyword>
<accession>A0ABP7EGK7</accession>
<dbReference type="CDD" id="cd00609">
    <property type="entry name" value="AAT_like"/>
    <property type="match status" value="1"/>
</dbReference>
<keyword evidence="4 6" id="KW-0808">Transferase</keyword>
<feature type="modified residue" description="N6-(pyridoxal phosphate)lysine" evidence="6">
    <location>
        <position position="220"/>
    </location>
</feature>
<comment type="cofactor">
    <cofactor evidence="1 6">
        <name>pyridoxal 5'-phosphate</name>
        <dbReference type="ChEBI" id="CHEBI:597326"/>
    </cofactor>
</comment>
<dbReference type="InterPro" id="IPR001917">
    <property type="entry name" value="Aminotrans_II_pyridoxalP_BS"/>
</dbReference>
<name>A0ABP7EGK7_9ACTN</name>
<proteinExistence type="inferred from homology"/>
<dbReference type="RefSeq" id="WP_344814499.1">
    <property type="nucleotide sequence ID" value="NZ_BAAAYX010000026.1"/>
</dbReference>
<dbReference type="Proteomes" id="UP001500051">
    <property type="component" value="Unassembled WGS sequence"/>
</dbReference>
<comment type="catalytic activity">
    <reaction evidence="6">
        <text>L-histidinol phosphate + 2-oxoglutarate = 3-(imidazol-4-yl)-2-oxopropyl phosphate + L-glutamate</text>
        <dbReference type="Rhea" id="RHEA:23744"/>
        <dbReference type="ChEBI" id="CHEBI:16810"/>
        <dbReference type="ChEBI" id="CHEBI:29985"/>
        <dbReference type="ChEBI" id="CHEBI:57766"/>
        <dbReference type="ChEBI" id="CHEBI:57980"/>
        <dbReference type="EC" id="2.6.1.9"/>
    </reaction>
</comment>
<organism evidence="8 9">
    <name type="scientific">Microlunatus aurantiacus</name>
    <dbReference type="NCBI Taxonomy" id="446786"/>
    <lineage>
        <taxon>Bacteria</taxon>
        <taxon>Bacillati</taxon>
        <taxon>Actinomycetota</taxon>
        <taxon>Actinomycetes</taxon>
        <taxon>Propionibacteriales</taxon>
        <taxon>Propionibacteriaceae</taxon>
        <taxon>Microlunatus</taxon>
    </lineage>
</organism>
<dbReference type="InterPro" id="IPR015422">
    <property type="entry name" value="PyrdxlP-dep_Trfase_small"/>
</dbReference>
<dbReference type="PROSITE" id="PS00599">
    <property type="entry name" value="AA_TRANSFER_CLASS_2"/>
    <property type="match status" value="1"/>
</dbReference>
<dbReference type="Pfam" id="PF00155">
    <property type="entry name" value="Aminotran_1_2"/>
    <property type="match status" value="1"/>
</dbReference>
<dbReference type="InterPro" id="IPR050106">
    <property type="entry name" value="HistidinolP_aminotransfase"/>
</dbReference>
<dbReference type="EMBL" id="BAAAYX010000026">
    <property type="protein sequence ID" value="GAA3718257.1"/>
    <property type="molecule type" value="Genomic_DNA"/>
</dbReference>
<dbReference type="InterPro" id="IPR024892">
    <property type="entry name" value="ArAT"/>
</dbReference>
<dbReference type="InterPro" id="IPR015421">
    <property type="entry name" value="PyrdxlP-dep_Trfase_major"/>
</dbReference>
<dbReference type="InterPro" id="IPR004839">
    <property type="entry name" value="Aminotransferase_I/II_large"/>
</dbReference>
<keyword evidence="5 6" id="KW-0663">Pyridoxal phosphate</keyword>
<evidence type="ECO:0000256" key="1">
    <source>
        <dbReference type="ARBA" id="ARBA00001933"/>
    </source>
</evidence>
<dbReference type="Gene3D" id="3.90.1150.10">
    <property type="entry name" value="Aspartate Aminotransferase, domain 1"/>
    <property type="match status" value="1"/>
</dbReference>
<evidence type="ECO:0000313" key="8">
    <source>
        <dbReference type="EMBL" id="GAA3718257.1"/>
    </source>
</evidence>
<evidence type="ECO:0000256" key="6">
    <source>
        <dbReference type="HAMAP-Rule" id="MF_01023"/>
    </source>
</evidence>
<comment type="subunit">
    <text evidence="2 6">Homodimer.</text>
</comment>
<dbReference type="PANTHER" id="PTHR43643:SF3">
    <property type="entry name" value="HISTIDINOL-PHOSPHATE AMINOTRANSFERASE"/>
    <property type="match status" value="1"/>
</dbReference>
<evidence type="ECO:0000256" key="2">
    <source>
        <dbReference type="ARBA" id="ARBA00011738"/>
    </source>
</evidence>
<dbReference type="PANTHER" id="PTHR43643">
    <property type="entry name" value="HISTIDINOL-PHOSPHATE AMINOTRANSFERASE 2"/>
    <property type="match status" value="1"/>
</dbReference>
<dbReference type="EC" id="2.6.1.9" evidence="6"/>
<evidence type="ECO:0000256" key="5">
    <source>
        <dbReference type="ARBA" id="ARBA00022898"/>
    </source>
</evidence>
<sequence>MALRIRPEAAGLPVYRPGRRPPLVDGLPAHKLSSNENPYPPLPGVLAAATQACTELNRYPDIAATTLTRVLAERLGVDPDRLAFGTGSVAVLFHLLNVLGRPGAEVVYAFRSFEAYPIATQLSGATGVPVPLTETYEHDLEAMLRAIGPATVAVLLCTPNNPTGPALRQSDVEAFLERVPEHVAVVVDEAYVEFVEDPAAVNGLSLLDRPNVVLLRTFSKAYGLAGLRIGYAVAAPELAAVLRAAANPFGVTTIAQAAALASLAAEDALRERVDELVLRRTAMVKTLRDHGHDVPDAQGNFVWLPAGPQTQAWTDTFADAGVMVRPYATPGPHGEPGRFDGLRITVGDPEANNLALEIATQLT</sequence>
<dbReference type="NCBIfam" id="NF002878">
    <property type="entry name" value="PRK03321.1"/>
    <property type="match status" value="1"/>
</dbReference>
<comment type="pathway">
    <text evidence="6">Amino-acid biosynthesis; L-histidine biosynthesis; L-histidine from 5-phospho-alpha-D-ribose 1-diphosphate: step 7/9.</text>
</comment>
<keyword evidence="9" id="KW-1185">Reference proteome</keyword>
<dbReference type="InterPro" id="IPR005861">
    <property type="entry name" value="HisP_aminotrans"/>
</dbReference>
<evidence type="ECO:0000259" key="7">
    <source>
        <dbReference type="Pfam" id="PF00155"/>
    </source>
</evidence>
<reference evidence="9" key="1">
    <citation type="journal article" date="2019" name="Int. J. Syst. Evol. Microbiol.">
        <title>The Global Catalogue of Microorganisms (GCM) 10K type strain sequencing project: providing services to taxonomists for standard genome sequencing and annotation.</title>
        <authorList>
            <consortium name="The Broad Institute Genomics Platform"/>
            <consortium name="The Broad Institute Genome Sequencing Center for Infectious Disease"/>
            <person name="Wu L."/>
            <person name="Ma J."/>
        </authorList>
    </citation>
    <scope>NUCLEOTIDE SEQUENCE [LARGE SCALE GENOMIC DNA]</scope>
    <source>
        <strain evidence="9">JCM 16548</strain>
    </source>
</reference>
<gene>
    <name evidence="6 8" type="primary">hisC</name>
    <name evidence="8" type="ORF">GCM10022204_42770</name>
</gene>